<keyword evidence="9" id="KW-1185">Reference proteome</keyword>
<feature type="transmembrane region" description="Helical" evidence="7">
    <location>
        <begin position="21"/>
        <end position="44"/>
    </location>
</feature>
<gene>
    <name evidence="8" type="ORF">HMPREF0083_05553</name>
</gene>
<dbReference type="RefSeq" id="WP_021619367.1">
    <property type="nucleotide sequence ID" value="NZ_KE952677.1"/>
</dbReference>
<evidence type="ECO:0000256" key="5">
    <source>
        <dbReference type="ARBA" id="ARBA00022989"/>
    </source>
</evidence>
<feature type="transmembrane region" description="Helical" evidence="7">
    <location>
        <begin position="314"/>
        <end position="338"/>
    </location>
</feature>
<feature type="transmembrane region" description="Helical" evidence="7">
    <location>
        <begin position="79"/>
        <end position="99"/>
    </location>
</feature>
<dbReference type="CDD" id="cd06173">
    <property type="entry name" value="MFS_MefA_like"/>
    <property type="match status" value="1"/>
</dbReference>
<dbReference type="InterPro" id="IPR036259">
    <property type="entry name" value="MFS_trans_sf"/>
</dbReference>
<dbReference type="GeneID" id="92837502"/>
<evidence type="ECO:0000256" key="2">
    <source>
        <dbReference type="ARBA" id="ARBA00022448"/>
    </source>
</evidence>
<comment type="caution">
    <text evidence="8">The sequence shown here is derived from an EMBL/GenBank/DDBJ whole genome shotgun (WGS) entry which is preliminary data.</text>
</comment>
<evidence type="ECO:0000256" key="1">
    <source>
        <dbReference type="ARBA" id="ARBA00004651"/>
    </source>
</evidence>
<dbReference type="Gene3D" id="1.20.1250.20">
    <property type="entry name" value="MFS general substrate transporter like domains"/>
    <property type="match status" value="1"/>
</dbReference>
<keyword evidence="4 7" id="KW-0812">Transmembrane</keyword>
<evidence type="ECO:0000256" key="6">
    <source>
        <dbReference type="ARBA" id="ARBA00023136"/>
    </source>
</evidence>
<dbReference type="PANTHER" id="PTHR43266:SF2">
    <property type="entry name" value="MAJOR FACILITATOR SUPERFAMILY (MFS) PROFILE DOMAIN-CONTAINING PROTEIN"/>
    <property type="match status" value="1"/>
</dbReference>
<evidence type="ECO:0000313" key="9">
    <source>
        <dbReference type="Proteomes" id="UP000016511"/>
    </source>
</evidence>
<dbReference type="PANTHER" id="PTHR43266">
    <property type="entry name" value="MACROLIDE-EFFLUX PROTEIN"/>
    <property type="match status" value="1"/>
</dbReference>
<evidence type="ECO:0000313" key="8">
    <source>
        <dbReference type="EMBL" id="ERI05706.1"/>
    </source>
</evidence>
<feature type="transmembrane region" description="Helical" evidence="7">
    <location>
        <begin position="350"/>
        <end position="369"/>
    </location>
</feature>
<organism evidence="8 9">
    <name type="scientific">Aneurinibacillus aneurinilyticus ATCC 12856</name>
    <dbReference type="NCBI Taxonomy" id="649747"/>
    <lineage>
        <taxon>Bacteria</taxon>
        <taxon>Bacillati</taxon>
        <taxon>Bacillota</taxon>
        <taxon>Bacilli</taxon>
        <taxon>Bacillales</taxon>
        <taxon>Paenibacillaceae</taxon>
        <taxon>Aneurinibacillus group</taxon>
        <taxon>Aneurinibacillus</taxon>
    </lineage>
</organism>
<evidence type="ECO:0000256" key="4">
    <source>
        <dbReference type="ARBA" id="ARBA00022692"/>
    </source>
</evidence>
<keyword evidence="5 7" id="KW-1133">Transmembrane helix</keyword>
<proteinExistence type="predicted"/>
<comment type="subcellular location">
    <subcellularLocation>
        <location evidence="1">Cell membrane</location>
        <topology evidence="1">Multi-pass membrane protein</topology>
    </subcellularLocation>
</comment>
<feature type="transmembrane region" description="Helical" evidence="7">
    <location>
        <begin position="171"/>
        <end position="192"/>
    </location>
</feature>
<protein>
    <submittedName>
        <fullName evidence="8">Transporter, major facilitator family protein</fullName>
    </submittedName>
</protein>
<feature type="transmembrane region" description="Helical" evidence="7">
    <location>
        <begin position="261"/>
        <end position="279"/>
    </location>
</feature>
<dbReference type="EMBL" id="AWSJ01000347">
    <property type="protein sequence ID" value="ERI05706.1"/>
    <property type="molecule type" value="Genomic_DNA"/>
</dbReference>
<dbReference type="AlphaFoldDB" id="U1Y463"/>
<evidence type="ECO:0000256" key="3">
    <source>
        <dbReference type="ARBA" id="ARBA00022475"/>
    </source>
</evidence>
<dbReference type="Proteomes" id="UP000016511">
    <property type="component" value="Unassembled WGS sequence"/>
</dbReference>
<evidence type="ECO:0000256" key="7">
    <source>
        <dbReference type="SAM" id="Phobius"/>
    </source>
</evidence>
<sequence>MKKPKEKSLWKNQTYIQVFSAYSILMFGVFVDMLAIMTIVSFEWKEDPTMIGLIPVSYALPGILFGSWAGVFADRFRKIPIMIFCNIMIAVLTIVLLSVQNMHELLLVLMIRSTFGVFFYPAQQTLTRHIVSANHLTKAVSMNGIVEQAAKIIGPLVGGMLLSLFQPEVCLVIRAVSCLLAAFILLPMIRLVEDQPRQNSVKGKQSSWAEWLHGWGYVLSNRKVLVTMIFVCISMALLQLVDSQFPTLFKSLFPNNKSMMGYVLSIVGIGGVLSALFIQRLKHFQYGWVIGGGTALMGIGFGGIGLITASTPFIFCYLIGFIAGIGSGLMLVSNQVILQKEVNQEQIGRVFGIKSSLTNAILIISPSMSGPLVHLVGVTRLYFYVGTGLLMVGFIGILFQKKFWGAQVPIQKEGREVYIP</sequence>
<dbReference type="InterPro" id="IPR011701">
    <property type="entry name" value="MFS"/>
</dbReference>
<reference evidence="8 9" key="1">
    <citation type="submission" date="2013-08" db="EMBL/GenBank/DDBJ databases">
        <authorList>
            <person name="Weinstock G."/>
            <person name="Sodergren E."/>
            <person name="Wylie T."/>
            <person name="Fulton L."/>
            <person name="Fulton R."/>
            <person name="Fronick C."/>
            <person name="O'Laughlin M."/>
            <person name="Godfrey J."/>
            <person name="Miner T."/>
            <person name="Herter B."/>
            <person name="Appelbaum E."/>
            <person name="Cordes M."/>
            <person name="Lek S."/>
            <person name="Wollam A."/>
            <person name="Pepin K.H."/>
            <person name="Palsikar V.B."/>
            <person name="Mitreva M."/>
            <person name="Wilson R.K."/>
        </authorList>
    </citation>
    <scope>NUCLEOTIDE SEQUENCE [LARGE SCALE GENOMIC DNA]</scope>
    <source>
        <strain evidence="8 9">ATCC 12856</strain>
    </source>
</reference>
<name>U1Y463_ANEAE</name>
<dbReference type="HOGENOM" id="CLU_034180_15_3_9"/>
<dbReference type="STRING" id="649747.HMPREF0083_05553"/>
<feature type="transmembrane region" description="Helical" evidence="7">
    <location>
        <begin position="50"/>
        <end position="72"/>
    </location>
</feature>
<feature type="transmembrane region" description="Helical" evidence="7">
    <location>
        <begin position="286"/>
        <end position="308"/>
    </location>
</feature>
<keyword evidence="3" id="KW-1003">Cell membrane</keyword>
<dbReference type="eggNOG" id="COG2814">
    <property type="taxonomic scope" value="Bacteria"/>
</dbReference>
<dbReference type="SUPFAM" id="SSF103473">
    <property type="entry name" value="MFS general substrate transporter"/>
    <property type="match status" value="1"/>
</dbReference>
<dbReference type="GO" id="GO:0005886">
    <property type="term" value="C:plasma membrane"/>
    <property type="evidence" value="ECO:0007669"/>
    <property type="project" value="UniProtKB-SubCell"/>
</dbReference>
<dbReference type="PATRIC" id="fig|649747.3.peg.4993"/>
<feature type="transmembrane region" description="Helical" evidence="7">
    <location>
        <begin position="224"/>
        <end position="241"/>
    </location>
</feature>
<accession>U1Y463</accession>
<feature type="transmembrane region" description="Helical" evidence="7">
    <location>
        <begin position="381"/>
        <end position="399"/>
    </location>
</feature>
<keyword evidence="6 7" id="KW-0472">Membrane</keyword>
<dbReference type="GO" id="GO:0022857">
    <property type="term" value="F:transmembrane transporter activity"/>
    <property type="evidence" value="ECO:0007669"/>
    <property type="project" value="InterPro"/>
</dbReference>
<keyword evidence="2" id="KW-0813">Transport</keyword>
<dbReference type="Pfam" id="PF07690">
    <property type="entry name" value="MFS_1"/>
    <property type="match status" value="1"/>
</dbReference>